<reference evidence="1 2" key="1">
    <citation type="submission" date="2022-03" db="EMBL/GenBank/DDBJ databases">
        <title>Complete genome sequence of Lysobacter capsici VKM B-2533 and Lysobacter gummosus 10.1.1, promising sources of lytic agents.</title>
        <authorList>
            <person name="Tarlachkov S.V."/>
            <person name="Kudryakova I.V."/>
            <person name="Afoshin A.S."/>
            <person name="Leontyevskaya E.A."/>
            <person name="Leontyevskaya N.V."/>
        </authorList>
    </citation>
    <scope>NUCLEOTIDE SEQUENCE [LARGE SCALE GENOMIC DNA]</scope>
    <source>
        <strain evidence="1 2">10.1.1</strain>
    </source>
</reference>
<evidence type="ECO:0000313" key="2">
    <source>
        <dbReference type="Proteomes" id="UP000829194"/>
    </source>
</evidence>
<name>A0ABY3XH22_9GAMM</name>
<protein>
    <submittedName>
        <fullName evidence="1">Uncharacterized protein</fullName>
    </submittedName>
</protein>
<sequence length="147" mass="16939">MAYEPIHMTWDYDDGPRAGIADHAGRPHYFACAFDPEHLEYAEVFTLTPLDAETFAWAREHWAIWQRWEAEAKAGRQSPESHPKYGHYDPRYTELEALIDTGIDRLSAQAILRHGEFRIASMPGELFPGQFRQLEVEWSPPPDSAPE</sequence>
<evidence type="ECO:0000313" key="1">
    <source>
        <dbReference type="EMBL" id="UNP30911.1"/>
    </source>
</evidence>
<dbReference type="Proteomes" id="UP000829194">
    <property type="component" value="Chromosome"/>
</dbReference>
<accession>A0ABY3XH22</accession>
<keyword evidence="2" id="KW-1185">Reference proteome</keyword>
<dbReference type="RefSeq" id="WP_057942098.1">
    <property type="nucleotide sequence ID" value="NZ_CP011131.1"/>
</dbReference>
<proteinExistence type="predicted"/>
<dbReference type="EMBL" id="CP093547">
    <property type="protein sequence ID" value="UNP30911.1"/>
    <property type="molecule type" value="Genomic_DNA"/>
</dbReference>
<gene>
    <name evidence="1" type="ORF">MOV92_06575</name>
</gene>
<organism evidence="1 2">
    <name type="scientific">Lysobacter gummosus</name>
    <dbReference type="NCBI Taxonomy" id="262324"/>
    <lineage>
        <taxon>Bacteria</taxon>
        <taxon>Pseudomonadati</taxon>
        <taxon>Pseudomonadota</taxon>
        <taxon>Gammaproteobacteria</taxon>
        <taxon>Lysobacterales</taxon>
        <taxon>Lysobacteraceae</taxon>
        <taxon>Lysobacter</taxon>
    </lineage>
</organism>